<dbReference type="Proteomes" id="UP001271274">
    <property type="component" value="Unassembled WGS sequence"/>
</dbReference>
<evidence type="ECO:0000259" key="1">
    <source>
        <dbReference type="Pfam" id="PF03713"/>
    </source>
</evidence>
<dbReference type="InterPro" id="IPR005183">
    <property type="entry name" value="DUF305_CopM-like"/>
</dbReference>
<evidence type="ECO:0000313" key="3">
    <source>
        <dbReference type="Proteomes" id="UP001271274"/>
    </source>
</evidence>
<feature type="domain" description="DUF305" evidence="1">
    <location>
        <begin position="63"/>
        <end position="208"/>
    </location>
</feature>
<dbReference type="EMBL" id="JARAYU010000008">
    <property type="protein sequence ID" value="MDX3702714.1"/>
    <property type="molecule type" value="Genomic_DNA"/>
</dbReference>
<dbReference type="InterPro" id="IPR012347">
    <property type="entry name" value="Ferritin-like"/>
</dbReference>
<organism evidence="2 3">
    <name type="scientific">Streptomyces europaeiscabiei</name>
    <dbReference type="NCBI Taxonomy" id="146819"/>
    <lineage>
        <taxon>Bacteria</taxon>
        <taxon>Bacillati</taxon>
        <taxon>Actinomycetota</taxon>
        <taxon>Actinomycetes</taxon>
        <taxon>Kitasatosporales</taxon>
        <taxon>Streptomycetaceae</taxon>
        <taxon>Streptomyces</taxon>
    </lineage>
</organism>
<reference evidence="2 3" key="1">
    <citation type="journal article" date="2023" name="Microb. Genom.">
        <title>Mesoterricola silvestris gen. nov., sp. nov., Mesoterricola sediminis sp. nov., Geothrix oryzae sp. nov., Geothrix edaphica sp. nov., Geothrix rubra sp. nov., and Geothrix limicola sp. nov., six novel members of Acidobacteriota isolated from soils.</title>
        <authorList>
            <person name="Weisberg A.J."/>
            <person name="Pearce E."/>
            <person name="Kramer C.G."/>
            <person name="Chang J.H."/>
            <person name="Clarke C.R."/>
        </authorList>
    </citation>
    <scope>NUCLEOTIDE SEQUENCE [LARGE SCALE GENOMIC DNA]</scope>
    <source>
        <strain evidence="2 3">ID09-01A</strain>
    </source>
</reference>
<dbReference type="Pfam" id="PF03713">
    <property type="entry name" value="DUF305"/>
    <property type="match status" value="1"/>
</dbReference>
<comment type="caution">
    <text evidence="2">The sequence shown here is derived from an EMBL/GenBank/DDBJ whole genome shotgun (WGS) entry which is preliminary data.</text>
</comment>
<proteinExistence type="predicted"/>
<protein>
    <submittedName>
        <fullName evidence="2">DUF305 domain-containing protein</fullName>
    </submittedName>
</protein>
<dbReference type="PANTHER" id="PTHR36933:SF1">
    <property type="entry name" value="SLL0788 PROTEIN"/>
    <property type="match status" value="1"/>
</dbReference>
<name>A0ABU4NJ31_9ACTN</name>
<keyword evidence="3" id="KW-1185">Reference proteome</keyword>
<sequence length="211" mass="22557">MTAFTHALRRGTARRAAAAGVVAAGALLLSACGDDMSGMDHGSAKASESAATEAGSADFNDADITFAQTMIPHHEQALEMARLADDRASDTKLKDIAGKIEKAQDPEIRTMKGWLKSWNEPTDVESMPGMDHGNGDGMMSDSDMGHLAAMKGAEFDKMFAEMMIEHHDGAISMSQDERKNGENADAVKMAGDIVKGQSDEVEQLKSILDRL</sequence>
<evidence type="ECO:0000313" key="2">
    <source>
        <dbReference type="EMBL" id="MDX3702714.1"/>
    </source>
</evidence>
<dbReference type="Gene3D" id="1.20.1260.10">
    <property type="match status" value="1"/>
</dbReference>
<gene>
    <name evidence="2" type="ORF">PV662_23640</name>
</gene>
<accession>A0ABU4NJ31</accession>
<dbReference type="PANTHER" id="PTHR36933">
    <property type="entry name" value="SLL0788 PROTEIN"/>
    <property type="match status" value="1"/>
</dbReference>
<dbReference type="RefSeq" id="WP_060893509.1">
    <property type="nucleotide sequence ID" value="NZ_JARAUS010000009.1"/>
</dbReference>